<dbReference type="Pfam" id="PF02687">
    <property type="entry name" value="FtsX"/>
    <property type="match status" value="1"/>
</dbReference>
<evidence type="ECO:0000256" key="2">
    <source>
        <dbReference type="ARBA" id="ARBA00022475"/>
    </source>
</evidence>
<name>A0A9X5C9W7_9FIRM</name>
<keyword evidence="5 6" id="KW-0472">Membrane</keyword>
<dbReference type="EMBL" id="VIRB01000107">
    <property type="protein sequence ID" value="NDO70400.1"/>
    <property type="molecule type" value="Genomic_DNA"/>
</dbReference>
<dbReference type="RefSeq" id="WP_162205804.1">
    <property type="nucleotide sequence ID" value="NZ_VIRB01000107.1"/>
</dbReference>
<evidence type="ECO:0000256" key="3">
    <source>
        <dbReference type="ARBA" id="ARBA00022692"/>
    </source>
</evidence>
<feature type="transmembrane region" description="Helical" evidence="6">
    <location>
        <begin position="212"/>
        <end position="237"/>
    </location>
</feature>
<evidence type="ECO:0000256" key="5">
    <source>
        <dbReference type="ARBA" id="ARBA00023136"/>
    </source>
</evidence>
<dbReference type="AlphaFoldDB" id="A0A9X5C9W7"/>
<organism evidence="8 9">
    <name type="scientific">Schaedlerella arabinosiphila</name>
    <dbReference type="NCBI Taxonomy" id="2044587"/>
    <lineage>
        <taxon>Bacteria</taxon>
        <taxon>Bacillati</taxon>
        <taxon>Bacillota</taxon>
        <taxon>Clostridia</taxon>
        <taxon>Lachnospirales</taxon>
        <taxon>Lachnospiraceae</taxon>
        <taxon>Schaedlerella</taxon>
    </lineage>
</organism>
<evidence type="ECO:0000256" key="1">
    <source>
        <dbReference type="ARBA" id="ARBA00004651"/>
    </source>
</evidence>
<feature type="domain" description="ABC3 transporter permease C-terminal" evidence="7">
    <location>
        <begin position="124"/>
        <end position="244"/>
    </location>
</feature>
<dbReference type="InterPro" id="IPR003838">
    <property type="entry name" value="ABC3_permease_C"/>
</dbReference>
<protein>
    <submittedName>
        <fullName evidence="8">FtsX-like permease family protein</fullName>
    </submittedName>
</protein>
<dbReference type="InterPro" id="IPR038766">
    <property type="entry name" value="Membrane_comp_ABC_pdt"/>
</dbReference>
<feature type="transmembrane region" description="Helical" evidence="6">
    <location>
        <begin position="113"/>
        <end position="141"/>
    </location>
</feature>
<evidence type="ECO:0000256" key="4">
    <source>
        <dbReference type="ARBA" id="ARBA00022989"/>
    </source>
</evidence>
<feature type="transmembrane region" description="Helical" evidence="6">
    <location>
        <begin position="153"/>
        <end position="171"/>
    </location>
</feature>
<keyword evidence="3 6" id="KW-0812">Transmembrane</keyword>
<keyword evidence="2" id="KW-1003">Cell membrane</keyword>
<dbReference type="Proteomes" id="UP000474104">
    <property type="component" value="Unassembled WGS sequence"/>
</dbReference>
<evidence type="ECO:0000313" key="8">
    <source>
        <dbReference type="EMBL" id="NDO70400.1"/>
    </source>
</evidence>
<dbReference type="PANTHER" id="PTHR30287">
    <property type="entry name" value="MEMBRANE COMPONENT OF PREDICTED ABC SUPERFAMILY METABOLITE UPTAKE TRANSPORTER"/>
    <property type="match status" value="1"/>
</dbReference>
<evidence type="ECO:0000256" key="6">
    <source>
        <dbReference type="SAM" id="Phobius"/>
    </source>
</evidence>
<feature type="transmembrane region" description="Helical" evidence="6">
    <location>
        <begin position="177"/>
        <end position="200"/>
    </location>
</feature>
<proteinExistence type="predicted"/>
<dbReference type="PANTHER" id="PTHR30287:SF2">
    <property type="entry name" value="BLL1001 PROTEIN"/>
    <property type="match status" value="1"/>
</dbReference>
<evidence type="ECO:0000259" key="7">
    <source>
        <dbReference type="Pfam" id="PF02687"/>
    </source>
</evidence>
<reference evidence="8 9" key="1">
    <citation type="submission" date="2019-07" db="EMBL/GenBank/DDBJ databases">
        <title>Draft genome sequences of 15 bacterial species constituting the stable defined intestinal microbiota of the GM15 gnotobiotic mouse model.</title>
        <authorList>
            <person name="Elie C."/>
            <person name="Mathieu A."/>
            <person name="Saliou A."/>
            <person name="Darnaud M."/>
            <person name="Leulier F."/>
            <person name="Tamellini A."/>
        </authorList>
    </citation>
    <scope>NUCLEOTIDE SEQUENCE [LARGE SCALE GENOMIC DNA]</scope>
    <source>
        <strain evidence="9">ASF 502</strain>
    </source>
</reference>
<comment type="subcellular location">
    <subcellularLocation>
        <location evidence="1">Cell membrane</location>
        <topology evidence="1">Multi-pass membrane protein</topology>
    </subcellularLocation>
</comment>
<sequence>MEGDDRIQKIYLYHTTEVRHVDGIALMATVSDDFADANNQYVCFEGRFPKYDNEIAIAAKYAREKGLKIGDEITLTADGVDIDDFNEDVSKKFGSDIYLTINIFSTMKGTATIYVSLMTIIVIAVVVLSAVIIIFVLYLLVRTLLNSKKRDYWIMKALGFTTGQLILQTALSFMPAVIVSTVLGITVSALVINPLTALFLRGIGIVKCTFTVPVGLITAGGAGLIVFAFLAACLLSLRVRRIAPKALLDGE</sequence>
<evidence type="ECO:0000313" key="9">
    <source>
        <dbReference type="Proteomes" id="UP000474104"/>
    </source>
</evidence>
<dbReference type="GO" id="GO:0005886">
    <property type="term" value="C:plasma membrane"/>
    <property type="evidence" value="ECO:0007669"/>
    <property type="project" value="UniProtKB-SubCell"/>
</dbReference>
<keyword evidence="4 6" id="KW-1133">Transmembrane helix</keyword>
<accession>A0A9X5C9W7</accession>
<comment type="caution">
    <text evidence="8">The sequence shown here is derived from an EMBL/GenBank/DDBJ whole genome shotgun (WGS) entry which is preliminary data.</text>
</comment>
<gene>
    <name evidence="8" type="ORF">FMM80_17825</name>
</gene>